<evidence type="ECO:0000313" key="1">
    <source>
        <dbReference type="EMBL" id="KAL0930086.1"/>
    </source>
</evidence>
<keyword evidence="2" id="KW-1185">Reference proteome</keyword>
<dbReference type="Proteomes" id="UP000805649">
    <property type="component" value="Unassembled WGS sequence"/>
</dbReference>
<gene>
    <name evidence="1" type="ORF">CTRU02_214906</name>
</gene>
<evidence type="ECO:0000313" key="2">
    <source>
        <dbReference type="Proteomes" id="UP000805649"/>
    </source>
</evidence>
<proteinExistence type="predicted"/>
<accession>A0ACC3YE09</accession>
<comment type="caution">
    <text evidence="1">The sequence shown here is derived from an EMBL/GenBank/DDBJ whole genome shotgun (WGS) entry which is preliminary data.</text>
</comment>
<protein>
    <submittedName>
        <fullName evidence="1">Uncharacterized protein</fullName>
    </submittedName>
</protein>
<name>A0ACC3YE09_COLTU</name>
<organism evidence="1 2">
    <name type="scientific">Colletotrichum truncatum</name>
    <name type="common">Anthracnose fungus</name>
    <name type="synonym">Colletotrichum capsici</name>
    <dbReference type="NCBI Taxonomy" id="5467"/>
    <lineage>
        <taxon>Eukaryota</taxon>
        <taxon>Fungi</taxon>
        <taxon>Dikarya</taxon>
        <taxon>Ascomycota</taxon>
        <taxon>Pezizomycotina</taxon>
        <taxon>Sordariomycetes</taxon>
        <taxon>Hypocreomycetidae</taxon>
        <taxon>Glomerellales</taxon>
        <taxon>Glomerellaceae</taxon>
        <taxon>Colletotrichum</taxon>
        <taxon>Colletotrichum truncatum species complex</taxon>
    </lineage>
</organism>
<sequence>MAKEIRALILVGGAIQLFLDDNQAYPLERSLEAIGVGLQAFRDELSAQHNFINTGTVCAGLLVCALNLLQSTSCTAQIQLLADLKHIPSAISSLALSPEHHTPICRVLEFLGILDMTSFILGRQAPSADIWKHLREAQDGWKEGRVKGVEALTGMPMSLLDIFADIPYHDRESLEGRFWDWPGEIGRFVQCQTWDCWRLAGILDVRRRKSNKKRNQYLTTTVYQEPESSIAPSTDIVLGRLMAAIDAVLRGVKLPQNQNLLIGNALVYPLMMASLEVPLLQSYPCWKKLLDKVRSYVSQRSAFNLCRTGLELLDEAWMTASDSFDLDKAARRKGVEVAIF</sequence>
<dbReference type="EMBL" id="VUJX02000012">
    <property type="protein sequence ID" value="KAL0930086.1"/>
    <property type="molecule type" value="Genomic_DNA"/>
</dbReference>
<reference evidence="1 2" key="1">
    <citation type="journal article" date="2020" name="Phytopathology">
        <title>Genome Sequence Resources of Colletotrichum truncatum, C. plurivorum, C. musicola, and C. sojae: Four Species Pathogenic to Soybean (Glycine max).</title>
        <authorList>
            <person name="Rogerio F."/>
            <person name="Boufleur T.R."/>
            <person name="Ciampi-Guillardi M."/>
            <person name="Sukno S.A."/>
            <person name="Thon M.R."/>
            <person name="Massola Junior N.S."/>
            <person name="Baroncelli R."/>
        </authorList>
    </citation>
    <scope>NUCLEOTIDE SEQUENCE [LARGE SCALE GENOMIC DNA]</scope>
    <source>
        <strain evidence="1 2">CMES1059</strain>
    </source>
</reference>